<organism evidence="1">
    <name type="scientific">Anguilla anguilla</name>
    <name type="common">European freshwater eel</name>
    <name type="synonym">Muraena anguilla</name>
    <dbReference type="NCBI Taxonomy" id="7936"/>
    <lineage>
        <taxon>Eukaryota</taxon>
        <taxon>Metazoa</taxon>
        <taxon>Chordata</taxon>
        <taxon>Craniata</taxon>
        <taxon>Vertebrata</taxon>
        <taxon>Euteleostomi</taxon>
        <taxon>Actinopterygii</taxon>
        <taxon>Neopterygii</taxon>
        <taxon>Teleostei</taxon>
        <taxon>Anguilliformes</taxon>
        <taxon>Anguillidae</taxon>
        <taxon>Anguilla</taxon>
    </lineage>
</organism>
<protein>
    <submittedName>
        <fullName evidence="1">Uncharacterized protein</fullName>
    </submittedName>
</protein>
<sequence length="28" mass="3365">MVRLIGCSAWLEQKPARSALTRFKLRWF</sequence>
<dbReference type="AlphaFoldDB" id="A0A0E9Q105"/>
<accession>A0A0E9Q105</accession>
<evidence type="ECO:0000313" key="1">
    <source>
        <dbReference type="EMBL" id="JAH10010.1"/>
    </source>
</evidence>
<dbReference type="EMBL" id="GBXM01098567">
    <property type="protein sequence ID" value="JAH10010.1"/>
    <property type="molecule type" value="Transcribed_RNA"/>
</dbReference>
<name>A0A0E9Q105_ANGAN</name>
<reference evidence="1" key="1">
    <citation type="submission" date="2014-11" db="EMBL/GenBank/DDBJ databases">
        <authorList>
            <person name="Amaro Gonzalez C."/>
        </authorList>
    </citation>
    <scope>NUCLEOTIDE SEQUENCE</scope>
</reference>
<proteinExistence type="predicted"/>
<reference evidence="1" key="2">
    <citation type="journal article" date="2015" name="Fish Shellfish Immunol.">
        <title>Early steps in the European eel (Anguilla anguilla)-Vibrio vulnificus interaction in the gills: Role of the RtxA13 toxin.</title>
        <authorList>
            <person name="Callol A."/>
            <person name="Pajuelo D."/>
            <person name="Ebbesson L."/>
            <person name="Teles M."/>
            <person name="MacKenzie S."/>
            <person name="Amaro C."/>
        </authorList>
    </citation>
    <scope>NUCLEOTIDE SEQUENCE</scope>
</reference>